<comment type="similarity">
    <text evidence="1">Belongs to the ATP-dependent AMP-binding enzyme family.</text>
</comment>
<gene>
    <name evidence="6" type="ORF">C1I63_16495</name>
</gene>
<evidence type="ECO:0000256" key="1">
    <source>
        <dbReference type="ARBA" id="ARBA00006432"/>
    </source>
</evidence>
<reference evidence="6 7" key="1">
    <citation type="submission" date="2018-03" db="EMBL/GenBank/DDBJ databases">
        <title>Bacteriophage NCPPB3778 and a type I-E CRISPR drive the evolution of the US Biological Select Agent, Rathayibacter toxicus.</title>
        <authorList>
            <person name="Davis E.W.II."/>
            <person name="Tabima J.F."/>
            <person name="Weisberg A.J."/>
            <person name="Dantas Lopes L."/>
            <person name="Wiseman M.S."/>
            <person name="Wiseman M.S."/>
            <person name="Pupko T."/>
            <person name="Belcher M.S."/>
            <person name="Sechler A.J."/>
            <person name="Tancos M.A."/>
            <person name="Schroeder B.K."/>
            <person name="Murray T.D."/>
            <person name="Luster D.G."/>
            <person name="Schneider W.L."/>
            <person name="Rogers E."/>
            <person name="Andreote F.D."/>
            <person name="Grunwald N.J."/>
            <person name="Putnam M.L."/>
            <person name="Chang J.H."/>
        </authorList>
    </citation>
    <scope>NUCLEOTIDE SEQUENCE [LARGE SCALE GENOMIC DNA]</scope>
    <source>
        <strain evidence="6 7">DSM 15933</strain>
    </source>
</reference>
<dbReference type="Gene3D" id="3.30.300.30">
    <property type="match status" value="1"/>
</dbReference>
<dbReference type="Pfam" id="PF00501">
    <property type="entry name" value="AMP-binding"/>
    <property type="match status" value="1"/>
</dbReference>
<dbReference type="AlphaFoldDB" id="A0A2T4UXM8"/>
<proteinExistence type="inferred from homology"/>
<protein>
    <submittedName>
        <fullName evidence="6">Acid--CoA ligase</fullName>
    </submittedName>
</protein>
<keyword evidence="2 6" id="KW-0436">Ligase</keyword>
<dbReference type="PANTHER" id="PTHR43201:SF5">
    <property type="entry name" value="MEDIUM-CHAIN ACYL-COA LIGASE ACSF2, MITOCHONDRIAL"/>
    <property type="match status" value="1"/>
</dbReference>
<dbReference type="Gene3D" id="3.40.50.12780">
    <property type="entry name" value="N-terminal domain of ligase-like"/>
    <property type="match status" value="1"/>
</dbReference>
<feature type="compositionally biased region" description="Basic and acidic residues" evidence="3">
    <location>
        <begin position="453"/>
        <end position="464"/>
    </location>
</feature>
<evidence type="ECO:0000256" key="3">
    <source>
        <dbReference type="SAM" id="MobiDB-lite"/>
    </source>
</evidence>
<feature type="compositionally biased region" description="Low complexity" evidence="3">
    <location>
        <begin position="130"/>
        <end position="146"/>
    </location>
</feature>
<organism evidence="6 7">
    <name type="scientific">Rathayibacter caricis DSM 15933</name>
    <dbReference type="NCBI Taxonomy" id="1328867"/>
    <lineage>
        <taxon>Bacteria</taxon>
        <taxon>Bacillati</taxon>
        <taxon>Actinomycetota</taxon>
        <taxon>Actinomycetes</taxon>
        <taxon>Micrococcales</taxon>
        <taxon>Microbacteriaceae</taxon>
        <taxon>Rathayibacter</taxon>
    </lineage>
</organism>
<dbReference type="InterPro" id="IPR025110">
    <property type="entry name" value="AMP-bd_C"/>
</dbReference>
<feature type="domain" description="AMP-dependent synthetase/ligase" evidence="4">
    <location>
        <begin position="13"/>
        <end position="334"/>
    </location>
</feature>
<dbReference type="InterPro" id="IPR000873">
    <property type="entry name" value="AMP-dep_synth/lig_dom"/>
</dbReference>
<keyword evidence="7" id="KW-1185">Reference proteome</keyword>
<dbReference type="InterPro" id="IPR045851">
    <property type="entry name" value="AMP-bd_C_sf"/>
</dbReference>
<feature type="domain" description="AMP-binding enzyme C-terminal" evidence="5">
    <location>
        <begin position="390"/>
        <end position="454"/>
    </location>
</feature>
<feature type="region of interest" description="Disordered" evidence="3">
    <location>
        <begin position="453"/>
        <end position="473"/>
    </location>
</feature>
<evidence type="ECO:0000256" key="2">
    <source>
        <dbReference type="ARBA" id="ARBA00022598"/>
    </source>
</evidence>
<dbReference type="Pfam" id="PF13193">
    <property type="entry name" value="AMP-binding_C"/>
    <property type="match status" value="1"/>
</dbReference>
<name>A0A2T4UXM8_9MICO</name>
<evidence type="ECO:0000259" key="4">
    <source>
        <dbReference type="Pfam" id="PF00501"/>
    </source>
</evidence>
<dbReference type="Proteomes" id="UP000241085">
    <property type="component" value="Unassembled WGS sequence"/>
</dbReference>
<sequence>MRRSFSRCVTALAEADPERIVVIADDRTLTAGELEAESTRLARAYLALGVAHDSLVAVSLPNTAEFVVVCAAIWKAGATPLPLSRDLSPRERAEIADLARPALTVGFALDGVPSVPAGHEPDPALPDAPLPDAAASSWKAPASSGSTGRPKIVLAAAPAVMDPTQPVAAFLPREGVQLVAGPLTHSATFTYAFRGLLTGQRLVILPRFDEGRVLAAIQEHRVTWALLVPTTIHRLLRWPGHRDVDVSSLETVLHLGSPCPPADKRGLIEWVGARTVVEVYAGSESNGLTMIRGDEWLERPGSVGRPIGGTEVRILDADGAPVPVGRPGTIWMRRGAEPAYRYLGGESRRTGDGWDTLGDLGSLDADGRLTVLDRVDDLVLRGGVSIHPAEIERVLEEHPAVRGAVAFGVPDEDLGQAIEAVVDIDRADVGAEELLAFARERLGRARTPRALRLQREPLRSDAGKVNRRRLREG</sequence>
<dbReference type="GO" id="GO:0031956">
    <property type="term" value="F:medium-chain fatty acid-CoA ligase activity"/>
    <property type="evidence" value="ECO:0007669"/>
    <property type="project" value="TreeGrafter"/>
</dbReference>
<dbReference type="GO" id="GO:0006631">
    <property type="term" value="P:fatty acid metabolic process"/>
    <property type="evidence" value="ECO:0007669"/>
    <property type="project" value="TreeGrafter"/>
</dbReference>
<dbReference type="RefSeq" id="WP_107575470.1">
    <property type="nucleotide sequence ID" value="NZ_PZPL01000001.1"/>
</dbReference>
<evidence type="ECO:0000313" key="7">
    <source>
        <dbReference type="Proteomes" id="UP000241085"/>
    </source>
</evidence>
<dbReference type="SUPFAM" id="SSF56801">
    <property type="entry name" value="Acetyl-CoA synthetase-like"/>
    <property type="match status" value="1"/>
</dbReference>
<dbReference type="EMBL" id="PZPL01000001">
    <property type="protein sequence ID" value="PTL74273.1"/>
    <property type="molecule type" value="Genomic_DNA"/>
</dbReference>
<accession>A0A2T4UXM8</accession>
<evidence type="ECO:0000259" key="5">
    <source>
        <dbReference type="Pfam" id="PF13193"/>
    </source>
</evidence>
<evidence type="ECO:0000313" key="6">
    <source>
        <dbReference type="EMBL" id="PTL74273.1"/>
    </source>
</evidence>
<dbReference type="InterPro" id="IPR042099">
    <property type="entry name" value="ANL_N_sf"/>
</dbReference>
<feature type="region of interest" description="Disordered" evidence="3">
    <location>
        <begin position="116"/>
        <end position="148"/>
    </location>
</feature>
<comment type="caution">
    <text evidence="6">The sequence shown here is derived from an EMBL/GenBank/DDBJ whole genome shotgun (WGS) entry which is preliminary data.</text>
</comment>
<dbReference type="PANTHER" id="PTHR43201">
    <property type="entry name" value="ACYL-COA SYNTHETASE"/>
    <property type="match status" value="1"/>
</dbReference>